<feature type="non-terminal residue" evidence="3">
    <location>
        <position position="456"/>
    </location>
</feature>
<dbReference type="Pfam" id="PF18652">
    <property type="entry name" value="Adhesin_P1_N"/>
    <property type="match status" value="1"/>
</dbReference>
<evidence type="ECO:0000313" key="3">
    <source>
        <dbReference type="EMBL" id="KXB40964.1"/>
    </source>
</evidence>
<sequence length="456" mass="51149">MKKLDCEVISRMKKIINNLFSLALTASLLVSVLPCQVRAEEAKLLDDKGQLVISNQAKLMEKIAEAKDIGVKVTEQDQTNKNLYDTETEKLKEAKKKIEESYTTSINNLDNAINEQKKNNAAYYEKLKASFAPFLKDGWDFEKFKNFLLTPDEQKLSEELQVKKMMDRMSGLSIVTSTSNETKLIAKNIGGNTDINTKNEDYFTVNDWLRYGKVFKSANGEWVDLKITLTAVEPMQGQADQDTKKVNFVSDKYRLNEPFFFYGNKHLTLKVDFLKHNTDETDTKTETPISILPLIVFTDIDGKQAVEIKEGDFNAPLAGSKVEVEGGKCTSVDDQDNTQGSNKNFWALYAGKHPMTSFTYKFYQGNPSDVYQGLGGKDVVYTAPTDKLEKVDCVVTIIKQPVEKKPEPEKPVEPEKPNDEIPYVPSDPTEPVVTEVVEPKVGKVAKTGELANMASG</sequence>
<proteinExistence type="predicted"/>
<evidence type="ECO:0000259" key="2">
    <source>
        <dbReference type="Pfam" id="PF18652"/>
    </source>
</evidence>
<organism evidence="3 4">
    <name type="scientific">Amygdalobacter nucleatus</name>
    <dbReference type="NCBI Taxonomy" id="3029274"/>
    <lineage>
        <taxon>Bacteria</taxon>
        <taxon>Bacillati</taxon>
        <taxon>Bacillota</taxon>
        <taxon>Clostridia</taxon>
        <taxon>Eubacteriales</taxon>
        <taxon>Oscillospiraceae</taxon>
        <taxon>Amygdalobacter</taxon>
    </lineage>
</organism>
<dbReference type="InterPro" id="IPR041324">
    <property type="entry name" value="AgI/II_N"/>
</dbReference>
<dbReference type="EMBL" id="LSCV01000021">
    <property type="protein sequence ID" value="KXB40964.1"/>
    <property type="molecule type" value="Genomic_DNA"/>
</dbReference>
<dbReference type="STRING" id="1497955.HMPREF1872_00742"/>
<evidence type="ECO:0000313" key="4">
    <source>
        <dbReference type="Proteomes" id="UP000070080"/>
    </source>
</evidence>
<gene>
    <name evidence="3" type="ORF">HMPREF1872_00742</name>
</gene>
<dbReference type="Proteomes" id="UP000070080">
    <property type="component" value="Unassembled WGS sequence"/>
</dbReference>
<comment type="caution">
    <text evidence="3">The sequence shown here is derived from an EMBL/GenBank/DDBJ whole genome shotgun (WGS) entry which is preliminary data.</text>
</comment>
<name>A0A133YCN0_9FIRM</name>
<evidence type="ECO:0000256" key="1">
    <source>
        <dbReference type="SAM" id="MobiDB-lite"/>
    </source>
</evidence>
<feature type="domain" description="Antigen I/II N-terminal" evidence="2">
    <location>
        <begin position="46"/>
        <end position="149"/>
    </location>
</feature>
<reference evidence="4" key="1">
    <citation type="submission" date="2016-01" db="EMBL/GenBank/DDBJ databases">
        <authorList>
            <person name="Mitreva M."/>
            <person name="Pepin K.H."/>
            <person name="Mihindukulasuriya K.A."/>
            <person name="Fulton R."/>
            <person name="Fronick C."/>
            <person name="O'Laughlin M."/>
            <person name="Miner T."/>
            <person name="Herter B."/>
            <person name="Rosa B.A."/>
            <person name="Cordes M."/>
            <person name="Tomlinson C."/>
            <person name="Wollam A."/>
            <person name="Palsikar V.B."/>
            <person name="Mardis E.R."/>
            <person name="Wilson R.K."/>
        </authorList>
    </citation>
    <scope>NUCLEOTIDE SEQUENCE [LARGE SCALE GENOMIC DNA]</scope>
    <source>
        <strain evidence="4">KA00274</strain>
    </source>
</reference>
<feature type="region of interest" description="Disordered" evidence="1">
    <location>
        <begin position="403"/>
        <end position="432"/>
    </location>
</feature>
<protein>
    <recommendedName>
        <fullName evidence="2">Antigen I/II N-terminal domain-containing protein</fullName>
    </recommendedName>
</protein>
<dbReference type="AlphaFoldDB" id="A0A133YCN0"/>
<accession>A0A133YCN0</accession>
<keyword evidence="4" id="KW-1185">Reference proteome</keyword>
<feature type="compositionally biased region" description="Basic and acidic residues" evidence="1">
    <location>
        <begin position="403"/>
        <end position="419"/>
    </location>
</feature>